<dbReference type="PANTHER" id="PTHR28263">
    <property type="entry name" value="GOLGI TO ER TRAFFIC PROTEIN 2"/>
    <property type="match status" value="1"/>
</dbReference>
<reference evidence="8" key="1">
    <citation type="submission" date="2010-07" db="EMBL/GenBank/DDBJ databases">
        <title>The genome sequence of Gaeumannomyces graminis var. tritici strain R3-111a-1.</title>
        <authorList>
            <consortium name="The Broad Institute Genome Sequencing Platform"/>
            <person name="Ma L.-J."/>
            <person name="Dead R."/>
            <person name="Young S."/>
            <person name="Zeng Q."/>
            <person name="Koehrsen M."/>
            <person name="Alvarado L."/>
            <person name="Berlin A."/>
            <person name="Chapman S.B."/>
            <person name="Chen Z."/>
            <person name="Freedman E."/>
            <person name="Gellesch M."/>
            <person name="Goldberg J."/>
            <person name="Griggs A."/>
            <person name="Gujja S."/>
            <person name="Heilman E.R."/>
            <person name="Heiman D."/>
            <person name="Hepburn T."/>
            <person name="Howarth C."/>
            <person name="Jen D."/>
            <person name="Larson L."/>
            <person name="Mehta T."/>
            <person name="Neiman D."/>
            <person name="Pearson M."/>
            <person name="Roberts A."/>
            <person name="Saif S."/>
            <person name="Shea T."/>
            <person name="Shenoy N."/>
            <person name="Sisk P."/>
            <person name="Stolte C."/>
            <person name="Sykes S."/>
            <person name="Walk T."/>
            <person name="White J."/>
            <person name="Yandava C."/>
            <person name="Haas B."/>
            <person name="Nusbaum C."/>
            <person name="Birren B."/>
        </authorList>
    </citation>
    <scope>NUCLEOTIDE SEQUENCE [LARGE SCALE GENOMIC DNA]</scope>
    <source>
        <strain evidence="8">R3-111a-1</strain>
    </source>
</reference>
<accession>J3NSM7</accession>
<evidence type="ECO:0000256" key="4">
    <source>
        <dbReference type="SAM" id="MobiDB-lite"/>
    </source>
</evidence>
<keyword evidence="1 5" id="KW-0812">Transmembrane</keyword>
<dbReference type="OrthoDB" id="5393181at2759"/>
<evidence type="ECO:0000313" key="7">
    <source>
        <dbReference type="EnsemblFungi" id="EJT79190"/>
    </source>
</evidence>
<keyword evidence="8" id="KW-1185">Reference proteome</keyword>
<evidence type="ECO:0000256" key="1">
    <source>
        <dbReference type="ARBA" id="ARBA00022692"/>
    </source>
</evidence>
<dbReference type="EnsemblFungi" id="EJT79190">
    <property type="protein sequence ID" value="EJT79190"/>
    <property type="gene ID" value="GGTG_04278"/>
</dbReference>
<dbReference type="VEuPathDB" id="FungiDB:GGTG_04278"/>
<dbReference type="GO" id="GO:0006890">
    <property type="term" value="P:retrograde vesicle-mediated transport, Golgi to endoplasmic reticulum"/>
    <property type="evidence" value="ECO:0007669"/>
    <property type="project" value="TreeGrafter"/>
</dbReference>
<keyword evidence="2 5" id="KW-1133">Transmembrane helix</keyword>
<sequence length="347" mass="35956">MTEGVATSPEDAAAARAAEQARIRKERREAKIKAGGSARLNKITGLGGGLQRDPIPQPPTAEQPSDSAAAAQPAAAATAEHADPAEVDISEHYYAPRATPRQPADSSPAPPTPPSAAAPEMSEAQLRQLMLGLDPRAGAGAGGAPPFPGPPGAADEDPMMKLLSQMMGGGGMPGGGPGMFPPGMMGGGGTTPQQQATAPPPVDTYAVAWRLLHLAVALGLGLYMALFSGFNGTREARDRAARASADGIPDLLDGDDAGRRHLFFWGFATAEAVLITSRFFLDRARAPPSGIVWTVASFLPGPFRGYAESVLRYGQIFSTVRSDLLVCVFILGVSSWLQSCTLCSLGQ</sequence>
<evidence type="ECO:0000313" key="8">
    <source>
        <dbReference type="Proteomes" id="UP000006039"/>
    </source>
</evidence>
<evidence type="ECO:0000256" key="3">
    <source>
        <dbReference type="ARBA" id="ARBA00023136"/>
    </source>
</evidence>
<reference evidence="6" key="2">
    <citation type="submission" date="2010-07" db="EMBL/GenBank/DDBJ databases">
        <authorList>
            <consortium name="The Broad Institute Genome Sequencing Platform"/>
            <consortium name="Broad Institute Genome Sequencing Center for Infectious Disease"/>
            <person name="Ma L.-J."/>
            <person name="Dead R."/>
            <person name="Young S."/>
            <person name="Zeng Q."/>
            <person name="Koehrsen M."/>
            <person name="Alvarado L."/>
            <person name="Berlin A."/>
            <person name="Chapman S.B."/>
            <person name="Chen Z."/>
            <person name="Freedman E."/>
            <person name="Gellesch M."/>
            <person name="Goldberg J."/>
            <person name="Griggs A."/>
            <person name="Gujja S."/>
            <person name="Heilman E.R."/>
            <person name="Heiman D."/>
            <person name="Hepburn T."/>
            <person name="Howarth C."/>
            <person name="Jen D."/>
            <person name="Larson L."/>
            <person name="Mehta T."/>
            <person name="Neiman D."/>
            <person name="Pearson M."/>
            <person name="Roberts A."/>
            <person name="Saif S."/>
            <person name="Shea T."/>
            <person name="Shenoy N."/>
            <person name="Sisk P."/>
            <person name="Stolte C."/>
            <person name="Sykes S."/>
            <person name="Walk T."/>
            <person name="White J."/>
            <person name="Yandava C."/>
            <person name="Haas B."/>
            <person name="Nusbaum C."/>
            <person name="Birren B."/>
        </authorList>
    </citation>
    <scope>NUCLEOTIDE SEQUENCE</scope>
    <source>
        <strain evidence="6">R3-111a-1</strain>
    </source>
</reference>
<feature type="transmembrane region" description="Helical" evidence="5">
    <location>
        <begin position="211"/>
        <end position="230"/>
    </location>
</feature>
<dbReference type="RefSeq" id="XP_009220335.1">
    <property type="nucleotide sequence ID" value="XM_009222071.1"/>
</dbReference>
<feature type="region of interest" description="Disordered" evidence="4">
    <location>
        <begin position="1"/>
        <end position="121"/>
    </location>
</feature>
<proteinExistence type="predicted"/>
<evidence type="ECO:0000256" key="5">
    <source>
        <dbReference type="SAM" id="Phobius"/>
    </source>
</evidence>
<dbReference type="STRING" id="644352.J3NSM7"/>
<keyword evidence="3 5" id="KW-0472">Membrane</keyword>
<reference evidence="6" key="3">
    <citation type="submission" date="2010-09" db="EMBL/GenBank/DDBJ databases">
        <title>Annotation of Gaeumannomyces graminis var. tritici R3-111a-1.</title>
        <authorList>
            <consortium name="The Broad Institute Genome Sequencing Platform"/>
            <person name="Ma L.-J."/>
            <person name="Dead R."/>
            <person name="Young S.K."/>
            <person name="Zeng Q."/>
            <person name="Gargeya S."/>
            <person name="Fitzgerald M."/>
            <person name="Haas B."/>
            <person name="Abouelleil A."/>
            <person name="Alvarado L."/>
            <person name="Arachchi H.M."/>
            <person name="Berlin A."/>
            <person name="Brown A."/>
            <person name="Chapman S.B."/>
            <person name="Chen Z."/>
            <person name="Dunbar C."/>
            <person name="Freedman E."/>
            <person name="Gearin G."/>
            <person name="Gellesch M."/>
            <person name="Goldberg J."/>
            <person name="Griggs A."/>
            <person name="Gujja S."/>
            <person name="Heiman D."/>
            <person name="Howarth C."/>
            <person name="Larson L."/>
            <person name="Lui A."/>
            <person name="MacDonald P.J.P."/>
            <person name="Mehta T."/>
            <person name="Montmayeur A."/>
            <person name="Murphy C."/>
            <person name="Neiman D."/>
            <person name="Pearson M."/>
            <person name="Priest M."/>
            <person name="Roberts A."/>
            <person name="Saif S."/>
            <person name="Shea T."/>
            <person name="Shenoy N."/>
            <person name="Sisk P."/>
            <person name="Stolte C."/>
            <person name="Sykes S."/>
            <person name="Yandava C."/>
            <person name="Wortman J."/>
            <person name="Nusbaum C."/>
            <person name="Birren B."/>
        </authorList>
    </citation>
    <scope>NUCLEOTIDE SEQUENCE</scope>
    <source>
        <strain evidence="6">R3-111a-1</strain>
    </source>
</reference>
<evidence type="ECO:0000256" key="2">
    <source>
        <dbReference type="ARBA" id="ARBA00022989"/>
    </source>
</evidence>
<reference evidence="7" key="4">
    <citation type="journal article" date="2015" name="G3 (Bethesda)">
        <title>Genome sequences of three phytopathogenic species of the Magnaporthaceae family of fungi.</title>
        <authorList>
            <person name="Okagaki L.H."/>
            <person name="Nunes C.C."/>
            <person name="Sailsbery J."/>
            <person name="Clay B."/>
            <person name="Brown D."/>
            <person name="John T."/>
            <person name="Oh Y."/>
            <person name="Young N."/>
            <person name="Fitzgerald M."/>
            <person name="Haas B.J."/>
            <person name="Zeng Q."/>
            <person name="Young S."/>
            <person name="Adiconis X."/>
            <person name="Fan L."/>
            <person name="Levin J.Z."/>
            <person name="Mitchell T.K."/>
            <person name="Okubara P.A."/>
            <person name="Farman M.L."/>
            <person name="Kohn L.M."/>
            <person name="Birren B."/>
            <person name="Ma L.-J."/>
            <person name="Dean R.A."/>
        </authorList>
    </citation>
    <scope>NUCLEOTIDE SEQUENCE</scope>
    <source>
        <strain evidence="7">R3-111a-1</strain>
    </source>
</reference>
<organism evidence="6">
    <name type="scientific">Gaeumannomyces tritici (strain R3-111a-1)</name>
    <name type="common">Wheat and barley take-all root rot fungus</name>
    <name type="synonym">Gaeumannomyces graminis var. tritici</name>
    <dbReference type="NCBI Taxonomy" id="644352"/>
    <lineage>
        <taxon>Eukaryota</taxon>
        <taxon>Fungi</taxon>
        <taxon>Dikarya</taxon>
        <taxon>Ascomycota</taxon>
        <taxon>Pezizomycotina</taxon>
        <taxon>Sordariomycetes</taxon>
        <taxon>Sordariomycetidae</taxon>
        <taxon>Magnaporthales</taxon>
        <taxon>Magnaporthaceae</taxon>
        <taxon>Gaeumannomyces</taxon>
    </lineage>
</organism>
<dbReference type="EMBL" id="GL385396">
    <property type="protein sequence ID" value="EJT79190.1"/>
    <property type="molecule type" value="Genomic_DNA"/>
</dbReference>
<feature type="compositionally biased region" description="Low complexity" evidence="4">
    <location>
        <begin position="62"/>
        <end position="79"/>
    </location>
</feature>
<dbReference type="Proteomes" id="UP000006039">
    <property type="component" value="Unassembled WGS sequence"/>
</dbReference>
<dbReference type="eggNOG" id="ENOG502S1RY">
    <property type="taxonomic scope" value="Eukaryota"/>
</dbReference>
<dbReference type="InterPro" id="IPR028143">
    <property type="entry name" value="Get2/sif1"/>
</dbReference>
<reference evidence="7" key="5">
    <citation type="submission" date="2018-04" db="UniProtKB">
        <authorList>
            <consortium name="EnsemblFungi"/>
        </authorList>
    </citation>
    <scope>IDENTIFICATION</scope>
    <source>
        <strain evidence="7">R3-111a-1</strain>
    </source>
</reference>
<evidence type="ECO:0000313" key="6">
    <source>
        <dbReference type="EMBL" id="EJT79190.1"/>
    </source>
</evidence>
<dbReference type="Pfam" id="PF08690">
    <property type="entry name" value="GET2"/>
    <property type="match status" value="1"/>
</dbReference>
<feature type="compositionally biased region" description="Basic and acidic residues" evidence="4">
    <location>
        <begin position="19"/>
        <end position="32"/>
    </location>
</feature>
<gene>
    <name evidence="7" type="primary">20344736</name>
    <name evidence="6" type="ORF">GGTG_04278</name>
</gene>
<dbReference type="AlphaFoldDB" id="J3NSM7"/>
<dbReference type="PANTHER" id="PTHR28263:SF1">
    <property type="entry name" value="GOLGI TO ER TRAFFIC PROTEIN 2"/>
    <property type="match status" value="1"/>
</dbReference>
<protein>
    <recommendedName>
        <fullName evidence="9">GET complex subunit GET2</fullName>
    </recommendedName>
</protein>
<name>J3NSM7_GAET3</name>
<feature type="region of interest" description="Disordered" evidence="4">
    <location>
        <begin position="135"/>
        <end position="154"/>
    </location>
</feature>
<evidence type="ECO:0008006" key="9">
    <source>
        <dbReference type="Google" id="ProtNLM"/>
    </source>
</evidence>
<dbReference type="HOGENOM" id="CLU_819228_0_0_1"/>
<dbReference type="GeneID" id="20344736"/>